<dbReference type="Proteomes" id="UP001224622">
    <property type="component" value="Unassembled WGS sequence"/>
</dbReference>
<dbReference type="RefSeq" id="WP_309048183.1">
    <property type="nucleotide sequence ID" value="NZ_JAVIGA010000026.1"/>
</dbReference>
<organism evidence="1 2">
    <name type="scientific">Serratia fonticola</name>
    <dbReference type="NCBI Taxonomy" id="47917"/>
    <lineage>
        <taxon>Bacteria</taxon>
        <taxon>Pseudomonadati</taxon>
        <taxon>Pseudomonadota</taxon>
        <taxon>Gammaproteobacteria</taxon>
        <taxon>Enterobacterales</taxon>
        <taxon>Yersiniaceae</taxon>
        <taxon>Serratia</taxon>
    </lineage>
</organism>
<evidence type="ECO:0000313" key="1">
    <source>
        <dbReference type="EMBL" id="MDQ9128754.1"/>
    </source>
</evidence>
<evidence type="ECO:0000313" key="2">
    <source>
        <dbReference type="Proteomes" id="UP001224622"/>
    </source>
</evidence>
<accession>A0AAJ2DB24</accession>
<name>A0AAJ2DB24_SERFO</name>
<comment type="caution">
    <text evidence="1">The sequence shown here is derived from an EMBL/GenBank/DDBJ whole genome shotgun (WGS) entry which is preliminary data.</text>
</comment>
<protein>
    <submittedName>
        <fullName evidence="1">Uncharacterized protein</fullName>
    </submittedName>
</protein>
<gene>
    <name evidence="1" type="ORF">RDT67_20250</name>
</gene>
<proteinExistence type="predicted"/>
<dbReference type="AlphaFoldDB" id="A0AAJ2DB24"/>
<sequence length="63" mass="6989">MADVTDVITMLPANCYVAIRVKDNKLVGTRDIKDDEFILTFKALIEIQKMAGYTVVSPEGITL</sequence>
<dbReference type="EMBL" id="JAVIGA010000026">
    <property type="protein sequence ID" value="MDQ9128754.1"/>
    <property type="molecule type" value="Genomic_DNA"/>
</dbReference>
<reference evidence="1" key="1">
    <citation type="submission" date="2023-08" db="EMBL/GenBank/DDBJ databases">
        <title>The Comparative Genomic Analysis of Yersiniaceae from Polar Regions.</title>
        <authorList>
            <person name="Goncharov A."/>
            <person name="Aslanov B."/>
            <person name="Kolodzhieva V."/>
            <person name="Azarov D."/>
            <person name="Mochov A."/>
            <person name="Lebedeva E."/>
        </authorList>
    </citation>
    <scope>NUCLEOTIDE SEQUENCE</scope>
    <source>
        <strain evidence="1">Vf</strain>
    </source>
</reference>